<feature type="compositionally biased region" description="Basic and acidic residues" evidence="1">
    <location>
        <begin position="264"/>
        <end position="286"/>
    </location>
</feature>
<proteinExistence type="predicted"/>
<accession>A0AAD5S9T0</accession>
<reference evidence="2" key="1">
    <citation type="submission" date="2020-05" db="EMBL/GenBank/DDBJ databases">
        <title>Phylogenomic resolution of chytrid fungi.</title>
        <authorList>
            <person name="Stajich J.E."/>
            <person name="Amses K."/>
            <person name="Simmons R."/>
            <person name="Seto K."/>
            <person name="Myers J."/>
            <person name="Bonds A."/>
            <person name="Quandt C.A."/>
            <person name="Barry K."/>
            <person name="Liu P."/>
            <person name="Grigoriev I."/>
            <person name="Longcore J.E."/>
            <person name="James T.Y."/>
        </authorList>
    </citation>
    <scope>NUCLEOTIDE SEQUENCE</scope>
    <source>
        <strain evidence="2">JEL0318</strain>
    </source>
</reference>
<keyword evidence="3" id="KW-1185">Reference proteome</keyword>
<sequence length="331" mass="35315">MSASTSTHVDDITTVPSQSTNLESSIHNLIDEMYTPTAETDRETSPAPSTPTSIHTPHPLSDGEELVATGTSDDLGHKHKKAARPVSAFKRAFGLGKAKTEDRRKSLNGGVEMGRQKSDEAKRTASVHVVPSTPKDVQPVIVRASTVKTDNKEKSPYRLTFSKKPHPSPPSTPTEEEKKPAARPPSPANRAATLRKTESPEPKKTPVRKPSGTVTTGVVAAHAVTKKPSRPSSVSSSSGVIGGQVAKKRNSVSGASVEKEEDEDVKRLKEENDKLKEENQSLRKQIETLTASLAAASTPTTYTHVATPYPTETIDRAPPSPGSAPGQPKPP</sequence>
<name>A0AAD5S9T0_9FUNG</name>
<gene>
    <name evidence="2" type="ORF">HK097_010850</name>
</gene>
<protein>
    <submittedName>
        <fullName evidence="2">Uncharacterized protein</fullName>
    </submittedName>
</protein>
<feature type="compositionally biased region" description="Basic and acidic residues" evidence="1">
    <location>
        <begin position="195"/>
        <end position="204"/>
    </location>
</feature>
<feature type="compositionally biased region" description="Low complexity" evidence="1">
    <location>
        <begin position="212"/>
        <end position="223"/>
    </location>
</feature>
<dbReference type="Proteomes" id="UP001212841">
    <property type="component" value="Unassembled WGS sequence"/>
</dbReference>
<feature type="compositionally biased region" description="Polar residues" evidence="1">
    <location>
        <begin position="14"/>
        <end position="27"/>
    </location>
</feature>
<feature type="compositionally biased region" description="Low complexity" evidence="1">
    <location>
        <begin position="232"/>
        <end position="245"/>
    </location>
</feature>
<feature type="non-terminal residue" evidence="2">
    <location>
        <position position="331"/>
    </location>
</feature>
<feature type="compositionally biased region" description="Low complexity" evidence="1">
    <location>
        <begin position="288"/>
        <end position="303"/>
    </location>
</feature>
<organism evidence="2 3">
    <name type="scientific">Rhizophlyctis rosea</name>
    <dbReference type="NCBI Taxonomy" id="64517"/>
    <lineage>
        <taxon>Eukaryota</taxon>
        <taxon>Fungi</taxon>
        <taxon>Fungi incertae sedis</taxon>
        <taxon>Chytridiomycota</taxon>
        <taxon>Chytridiomycota incertae sedis</taxon>
        <taxon>Chytridiomycetes</taxon>
        <taxon>Rhizophlyctidales</taxon>
        <taxon>Rhizophlyctidaceae</taxon>
        <taxon>Rhizophlyctis</taxon>
    </lineage>
</organism>
<dbReference type="EMBL" id="JADGJD010000841">
    <property type="protein sequence ID" value="KAJ3048141.1"/>
    <property type="molecule type" value="Genomic_DNA"/>
</dbReference>
<feature type="region of interest" description="Disordered" evidence="1">
    <location>
        <begin position="1"/>
        <end position="331"/>
    </location>
</feature>
<evidence type="ECO:0000313" key="3">
    <source>
        <dbReference type="Proteomes" id="UP001212841"/>
    </source>
</evidence>
<dbReference type="AlphaFoldDB" id="A0AAD5S9T0"/>
<feature type="compositionally biased region" description="Basic and acidic residues" evidence="1">
    <location>
        <begin position="114"/>
        <end position="123"/>
    </location>
</feature>
<evidence type="ECO:0000313" key="2">
    <source>
        <dbReference type="EMBL" id="KAJ3048141.1"/>
    </source>
</evidence>
<feature type="compositionally biased region" description="Low complexity" evidence="1">
    <location>
        <begin position="45"/>
        <end position="60"/>
    </location>
</feature>
<comment type="caution">
    <text evidence="2">The sequence shown here is derived from an EMBL/GenBank/DDBJ whole genome shotgun (WGS) entry which is preliminary data.</text>
</comment>
<evidence type="ECO:0000256" key="1">
    <source>
        <dbReference type="SAM" id="MobiDB-lite"/>
    </source>
</evidence>
<feature type="compositionally biased region" description="Pro residues" evidence="1">
    <location>
        <begin position="318"/>
        <end position="331"/>
    </location>
</feature>